<gene>
    <name evidence="8" type="ORF">H4O21_12585</name>
</gene>
<dbReference type="Pfam" id="PF00392">
    <property type="entry name" value="GntR"/>
    <property type="match status" value="1"/>
</dbReference>
<dbReference type="AlphaFoldDB" id="A0A839IS02"/>
<evidence type="ECO:0000259" key="7">
    <source>
        <dbReference type="PROSITE" id="PS50949"/>
    </source>
</evidence>
<dbReference type="InterPro" id="IPR015422">
    <property type="entry name" value="PyrdxlP-dep_Trfase_small"/>
</dbReference>
<dbReference type="GO" id="GO:0030170">
    <property type="term" value="F:pyridoxal phosphate binding"/>
    <property type="evidence" value="ECO:0007669"/>
    <property type="project" value="InterPro"/>
</dbReference>
<dbReference type="InterPro" id="IPR004839">
    <property type="entry name" value="Aminotransferase_I/II_large"/>
</dbReference>
<organism evidence="8 9">
    <name type="scientific">Oceanospirillum sediminis</name>
    <dbReference type="NCBI Taxonomy" id="2760088"/>
    <lineage>
        <taxon>Bacteria</taxon>
        <taxon>Pseudomonadati</taxon>
        <taxon>Pseudomonadota</taxon>
        <taxon>Gammaproteobacteria</taxon>
        <taxon>Oceanospirillales</taxon>
        <taxon>Oceanospirillaceae</taxon>
        <taxon>Oceanospirillum</taxon>
    </lineage>
</organism>
<dbReference type="SUPFAM" id="SSF46785">
    <property type="entry name" value="Winged helix' DNA-binding domain"/>
    <property type="match status" value="1"/>
</dbReference>
<sequence length="492" mass="55766">MSSFRYLSIASLIKDRIKQGIYPEDRKLPSIRALAQELGVSKGTVIRSYEQLEDDGLIRAREKSGFFPLPQHLQRNNSKRPEAILSQQQKDALRPHRVDNKSLGIHIVRSAGRTDQVALGSANPCASFFGVKRLYRILQQQIRKELSELEHGYLSHYQAPPGDPVLCQQVSLQLAERSITTAPEEIIVTNGAQAAITLALQSTTKEGDIVLIQSPCFYGILQCLEALNRKVIEIPQSSDGGPDINILSSVLTEAQAQHWPVKAIVIQPTVHNPSGQSMPLNARKELLTLARQYDLAVIEDDVFAEFSEQSPQLPSLKALDSDNRVLFCSSVSKTLTPKIRIGWLVAGRWHEQCQHFQFVSKMGLPAHTQKALGLWFEAGLMKRHLRQIKRQYHQRQQLFNQAMAHFWPDNIKHISPDGGFLIWIQLPEKMNSLPLYQWAQQQQINITPGPLFSSQGDHQDYIRINFAMFQNQPEYLQAMDKLGKQIRYMTGQ</sequence>
<dbReference type="CDD" id="cd07377">
    <property type="entry name" value="WHTH_GntR"/>
    <property type="match status" value="1"/>
</dbReference>
<dbReference type="SUPFAM" id="SSF53383">
    <property type="entry name" value="PLP-dependent transferases"/>
    <property type="match status" value="1"/>
</dbReference>
<dbReference type="InterPro" id="IPR000524">
    <property type="entry name" value="Tscrpt_reg_HTH_GntR"/>
</dbReference>
<keyword evidence="8" id="KW-0032">Aminotransferase</keyword>
<feature type="domain" description="HTH gntR-type" evidence="7">
    <location>
        <begin position="3"/>
        <end position="71"/>
    </location>
</feature>
<evidence type="ECO:0000313" key="9">
    <source>
        <dbReference type="Proteomes" id="UP000565262"/>
    </source>
</evidence>
<feature type="region of interest" description="Disordered" evidence="6">
    <location>
        <begin position="72"/>
        <end position="91"/>
    </location>
</feature>
<accession>A0A839IS02</accession>
<dbReference type="GO" id="GO:0008483">
    <property type="term" value="F:transaminase activity"/>
    <property type="evidence" value="ECO:0007669"/>
    <property type="project" value="UniProtKB-KW"/>
</dbReference>
<evidence type="ECO:0000256" key="5">
    <source>
        <dbReference type="ARBA" id="ARBA00023163"/>
    </source>
</evidence>
<dbReference type="CDD" id="cd00609">
    <property type="entry name" value="AAT_like"/>
    <property type="match status" value="1"/>
</dbReference>
<dbReference type="Gene3D" id="3.40.640.10">
    <property type="entry name" value="Type I PLP-dependent aspartate aminotransferase-like (Major domain)"/>
    <property type="match status" value="1"/>
</dbReference>
<dbReference type="RefSeq" id="WP_182809225.1">
    <property type="nucleotide sequence ID" value="NZ_JACJFM010000015.1"/>
</dbReference>
<comment type="similarity">
    <text evidence="1">In the C-terminal section; belongs to the class-I pyridoxal-phosphate-dependent aminotransferase family.</text>
</comment>
<dbReference type="PANTHER" id="PTHR46577:SF2">
    <property type="entry name" value="TRANSCRIPTIONAL REGULATORY PROTEIN"/>
    <property type="match status" value="1"/>
</dbReference>
<dbReference type="GO" id="GO:0003700">
    <property type="term" value="F:DNA-binding transcription factor activity"/>
    <property type="evidence" value="ECO:0007669"/>
    <property type="project" value="InterPro"/>
</dbReference>
<keyword evidence="8" id="KW-0808">Transferase</keyword>
<keyword evidence="5" id="KW-0804">Transcription</keyword>
<dbReference type="Pfam" id="PF00155">
    <property type="entry name" value="Aminotran_1_2"/>
    <property type="match status" value="1"/>
</dbReference>
<dbReference type="SMART" id="SM00345">
    <property type="entry name" value="HTH_GNTR"/>
    <property type="match status" value="1"/>
</dbReference>
<protein>
    <submittedName>
        <fullName evidence="8">PLP-dependent aminotransferase family protein</fullName>
    </submittedName>
</protein>
<evidence type="ECO:0000256" key="6">
    <source>
        <dbReference type="SAM" id="MobiDB-lite"/>
    </source>
</evidence>
<keyword evidence="3" id="KW-0805">Transcription regulation</keyword>
<reference evidence="8 9" key="1">
    <citation type="submission" date="2020-08" db="EMBL/GenBank/DDBJ databases">
        <title>Oceanospirillum sp. nov. isolated from marine sediment.</title>
        <authorList>
            <person name="Ji X."/>
        </authorList>
    </citation>
    <scope>NUCLEOTIDE SEQUENCE [LARGE SCALE GENOMIC DNA]</scope>
    <source>
        <strain evidence="8 9">D5</strain>
    </source>
</reference>
<dbReference type="InterPro" id="IPR036390">
    <property type="entry name" value="WH_DNA-bd_sf"/>
</dbReference>
<dbReference type="PANTHER" id="PTHR46577">
    <property type="entry name" value="HTH-TYPE TRANSCRIPTIONAL REGULATORY PROTEIN GABR"/>
    <property type="match status" value="1"/>
</dbReference>
<dbReference type="Gene3D" id="3.90.1150.10">
    <property type="entry name" value="Aspartate Aminotransferase, domain 1"/>
    <property type="match status" value="1"/>
</dbReference>
<evidence type="ECO:0000256" key="3">
    <source>
        <dbReference type="ARBA" id="ARBA00023015"/>
    </source>
</evidence>
<dbReference type="InterPro" id="IPR051446">
    <property type="entry name" value="HTH_trans_reg/aminotransferase"/>
</dbReference>
<dbReference type="InterPro" id="IPR015424">
    <property type="entry name" value="PyrdxlP-dep_Trfase"/>
</dbReference>
<dbReference type="Gene3D" id="1.10.10.10">
    <property type="entry name" value="Winged helix-like DNA-binding domain superfamily/Winged helix DNA-binding domain"/>
    <property type="match status" value="1"/>
</dbReference>
<dbReference type="PRINTS" id="PR00035">
    <property type="entry name" value="HTHGNTR"/>
</dbReference>
<name>A0A839IS02_9GAMM</name>
<keyword evidence="2" id="KW-0663">Pyridoxal phosphate</keyword>
<evidence type="ECO:0000256" key="4">
    <source>
        <dbReference type="ARBA" id="ARBA00023125"/>
    </source>
</evidence>
<dbReference type="PROSITE" id="PS50949">
    <property type="entry name" value="HTH_GNTR"/>
    <property type="match status" value="1"/>
</dbReference>
<dbReference type="Proteomes" id="UP000565262">
    <property type="component" value="Unassembled WGS sequence"/>
</dbReference>
<evidence type="ECO:0000256" key="2">
    <source>
        <dbReference type="ARBA" id="ARBA00022898"/>
    </source>
</evidence>
<dbReference type="GO" id="GO:0003677">
    <property type="term" value="F:DNA binding"/>
    <property type="evidence" value="ECO:0007669"/>
    <property type="project" value="UniProtKB-KW"/>
</dbReference>
<proteinExistence type="inferred from homology"/>
<keyword evidence="4" id="KW-0238">DNA-binding</keyword>
<keyword evidence="9" id="KW-1185">Reference proteome</keyword>
<evidence type="ECO:0000313" key="8">
    <source>
        <dbReference type="EMBL" id="MBB1487444.1"/>
    </source>
</evidence>
<comment type="caution">
    <text evidence="8">The sequence shown here is derived from an EMBL/GenBank/DDBJ whole genome shotgun (WGS) entry which is preliminary data.</text>
</comment>
<dbReference type="EMBL" id="JACJFM010000015">
    <property type="protein sequence ID" value="MBB1487444.1"/>
    <property type="molecule type" value="Genomic_DNA"/>
</dbReference>
<dbReference type="InterPro" id="IPR015421">
    <property type="entry name" value="PyrdxlP-dep_Trfase_major"/>
</dbReference>
<evidence type="ECO:0000256" key="1">
    <source>
        <dbReference type="ARBA" id="ARBA00005384"/>
    </source>
</evidence>
<dbReference type="InterPro" id="IPR036388">
    <property type="entry name" value="WH-like_DNA-bd_sf"/>
</dbReference>